<protein>
    <recommendedName>
        <fullName evidence="2">Biotin transporter</fullName>
    </recommendedName>
</protein>
<comment type="caution">
    <text evidence="4">The sequence shown here is derived from an EMBL/GenBank/DDBJ whole genome shotgun (WGS) entry which is preliminary data.</text>
</comment>
<comment type="subcellular location">
    <subcellularLocation>
        <location evidence="2">Cell membrane</location>
        <topology evidence="2">Multi-pass membrane protein</topology>
    </subcellularLocation>
</comment>
<dbReference type="Gene3D" id="1.10.1760.20">
    <property type="match status" value="1"/>
</dbReference>
<feature type="transmembrane region" description="Helical" evidence="3">
    <location>
        <begin position="124"/>
        <end position="146"/>
    </location>
</feature>
<keyword evidence="3" id="KW-1133">Transmembrane helix</keyword>
<dbReference type="PIRSF" id="PIRSF016661">
    <property type="entry name" value="BioY"/>
    <property type="match status" value="1"/>
</dbReference>
<feature type="transmembrane region" description="Helical" evidence="3">
    <location>
        <begin position="94"/>
        <end position="112"/>
    </location>
</feature>
<keyword evidence="3" id="KW-0812">Transmembrane</keyword>
<comment type="similarity">
    <text evidence="1 2">Belongs to the BioY family.</text>
</comment>
<name>A0AAE3AXV1_9FIRM</name>
<reference evidence="4 5" key="1">
    <citation type="submission" date="2021-10" db="EMBL/GenBank/DDBJ databases">
        <title>Anaerobic single-cell dispensing facilitates the cultivation of human gut bacteria.</title>
        <authorList>
            <person name="Afrizal A."/>
        </authorList>
    </citation>
    <scope>NUCLEOTIDE SEQUENCE [LARGE SCALE GENOMIC DNA]</scope>
    <source>
        <strain evidence="4 5">CLA-AA-H244</strain>
    </source>
</reference>
<dbReference type="GO" id="GO:0005886">
    <property type="term" value="C:plasma membrane"/>
    <property type="evidence" value="ECO:0007669"/>
    <property type="project" value="UniProtKB-SubCell"/>
</dbReference>
<keyword evidence="2" id="KW-1003">Cell membrane</keyword>
<dbReference type="Proteomes" id="UP001199355">
    <property type="component" value="Unassembled WGS sequence"/>
</dbReference>
<dbReference type="PANTHER" id="PTHR34295:SF1">
    <property type="entry name" value="BIOTIN TRANSPORTER BIOY"/>
    <property type="match status" value="1"/>
</dbReference>
<feature type="transmembrane region" description="Helical" evidence="3">
    <location>
        <begin position="40"/>
        <end position="59"/>
    </location>
</feature>
<feature type="transmembrane region" description="Helical" evidence="3">
    <location>
        <begin position="12"/>
        <end position="34"/>
    </location>
</feature>
<dbReference type="InterPro" id="IPR003784">
    <property type="entry name" value="BioY"/>
</dbReference>
<gene>
    <name evidence="4" type="ORF">LKD45_10000</name>
</gene>
<dbReference type="AlphaFoldDB" id="A0AAE3AXV1"/>
<sequence length="186" mass="19774">MQTATKKETALGIRQMAMIGVMTAVTCIAAPFSIPIPVSPVPLSLTTFILYLSVYILGTRNAFISYVIYLLLGLVGLPVFSGFSGGFAKLAGPTGGYLIGFLFMIPLTGILFEKTGKSFWKQFGAMVLGTLVCYLFGTVWLCLQLNLDFIGGLGVGVIPYLPGDTAKIILAALIGPVIVKALKRAE</sequence>
<evidence type="ECO:0000313" key="4">
    <source>
        <dbReference type="EMBL" id="MCC2168022.1"/>
    </source>
</evidence>
<dbReference type="RefSeq" id="WP_021914334.1">
    <property type="nucleotide sequence ID" value="NZ_JAJEQF010000025.1"/>
</dbReference>
<evidence type="ECO:0000256" key="3">
    <source>
        <dbReference type="SAM" id="Phobius"/>
    </source>
</evidence>
<keyword evidence="5" id="KW-1185">Reference proteome</keyword>
<dbReference type="Pfam" id="PF02632">
    <property type="entry name" value="BioY"/>
    <property type="match status" value="1"/>
</dbReference>
<feature type="transmembrane region" description="Helical" evidence="3">
    <location>
        <begin position="66"/>
        <end position="88"/>
    </location>
</feature>
<dbReference type="EMBL" id="JAJEQF010000025">
    <property type="protein sequence ID" value="MCC2168022.1"/>
    <property type="molecule type" value="Genomic_DNA"/>
</dbReference>
<evidence type="ECO:0000256" key="1">
    <source>
        <dbReference type="ARBA" id="ARBA00010692"/>
    </source>
</evidence>
<proteinExistence type="inferred from homology"/>
<keyword evidence="2 3" id="KW-0472">Membrane</keyword>
<accession>A0AAE3AXV1</accession>
<organism evidence="4 5">
    <name type="scientific">Gallintestinimicrobium propionicum</name>
    <dbReference type="NCBI Taxonomy" id="2981770"/>
    <lineage>
        <taxon>Bacteria</taxon>
        <taxon>Bacillati</taxon>
        <taxon>Bacillota</taxon>
        <taxon>Clostridia</taxon>
        <taxon>Lachnospirales</taxon>
        <taxon>Lachnospiraceae</taxon>
        <taxon>Gallintestinimicrobium</taxon>
    </lineage>
</organism>
<dbReference type="GO" id="GO:0015225">
    <property type="term" value="F:biotin transmembrane transporter activity"/>
    <property type="evidence" value="ECO:0007669"/>
    <property type="project" value="UniProtKB-UniRule"/>
</dbReference>
<dbReference type="PANTHER" id="PTHR34295">
    <property type="entry name" value="BIOTIN TRANSPORTER BIOY"/>
    <property type="match status" value="1"/>
</dbReference>
<keyword evidence="2" id="KW-0813">Transport</keyword>
<evidence type="ECO:0000256" key="2">
    <source>
        <dbReference type="PIRNR" id="PIRNR016661"/>
    </source>
</evidence>
<feature type="transmembrane region" description="Helical" evidence="3">
    <location>
        <begin position="166"/>
        <end position="182"/>
    </location>
</feature>
<evidence type="ECO:0000313" key="5">
    <source>
        <dbReference type="Proteomes" id="UP001199355"/>
    </source>
</evidence>